<dbReference type="EMBL" id="NJCX01000038">
    <property type="protein sequence ID" value="PHM68934.1"/>
    <property type="molecule type" value="Genomic_DNA"/>
</dbReference>
<gene>
    <name evidence="2" type="ORF">Xkoz_03590</name>
</gene>
<protein>
    <recommendedName>
        <fullName evidence="4">Antimicrobial protein</fullName>
    </recommendedName>
</protein>
<dbReference type="RefSeq" id="WP_099143318.1">
    <property type="nucleotide sequence ID" value="NZ_CAWNOR010000073.1"/>
</dbReference>
<dbReference type="OrthoDB" id="6448059at2"/>
<reference evidence="2 3" key="1">
    <citation type="journal article" date="2017" name="Nat. Microbiol.">
        <title>Natural product diversity associated with the nematode symbionts Photorhabdus and Xenorhabdus.</title>
        <authorList>
            <person name="Tobias N.J."/>
            <person name="Wolff H."/>
            <person name="Djahanschiri B."/>
            <person name="Grundmann F."/>
            <person name="Kronenwerth M."/>
            <person name="Shi Y.M."/>
            <person name="Simonyi S."/>
            <person name="Grun P."/>
            <person name="Shapiro-Ilan D."/>
            <person name="Pidot S.J."/>
            <person name="Stinear T.P."/>
            <person name="Ebersberger I."/>
            <person name="Bode H.B."/>
        </authorList>
    </citation>
    <scope>NUCLEOTIDE SEQUENCE [LARGE SCALE GENOMIC DNA]</scope>
    <source>
        <strain evidence="2 3">DSM 17907</strain>
    </source>
</reference>
<evidence type="ECO:0000313" key="3">
    <source>
        <dbReference type="Proteomes" id="UP000221101"/>
    </source>
</evidence>
<feature type="signal peptide" evidence="1">
    <location>
        <begin position="1"/>
        <end position="24"/>
    </location>
</feature>
<accession>A0A2D0KZR6</accession>
<comment type="caution">
    <text evidence="2">The sequence shown here is derived from an EMBL/GenBank/DDBJ whole genome shotgun (WGS) entry which is preliminary data.</text>
</comment>
<dbReference type="AlphaFoldDB" id="A0A2D0KZR6"/>
<evidence type="ECO:0000313" key="2">
    <source>
        <dbReference type="EMBL" id="PHM68934.1"/>
    </source>
</evidence>
<dbReference type="Proteomes" id="UP000221101">
    <property type="component" value="Unassembled WGS sequence"/>
</dbReference>
<evidence type="ECO:0008006" key="4">
    <source>
        <dbReference type="Google" id="ProtNLM"/>
    </source>
</evidence>
<keyword evidence="3" id="KW-1185">Reference proteome</keyword>
<evidence type="ECO:0000256" key="1">
    <source>
        <dbReference type="SAM" id="SignalP"/>
    </source>
</evidence>
<keyword evidence="1" id="KW-0732">Signal</keyword>
<proteinExistence type="predicted"/>
<sequence>MFKNLLTVGALAAALFGGIGVASAATYCNSQEPGSMGNGKYYRFVVNPSNNFANSFTQNTRFGNIKWYLKTVRGACEFHTGRDAFQAYYEGRVS</sequence>
<organism evidence="2 3">
    <name type="scientific">Xenorhabdus kozodoii</name>
    <dbReference type="NCBI Taxonomy" id="351676"/>
    <lineage>
        <taxon>Bacteria</taxon>
        <taxon>Pseudomonadati</taxon>
        <taxon>Pseudomonadota</taxon>
        <taxon>Gammaproteobacteria</taxon>
        <taxon>Enterobacterales</taxon>
        <taxon>Morganellaceae</taxon>
        <taxon>Xenorhabdus</taxon>
    </lineage>
</organism>
<name>A0A2D0KZR6_9GAMM</name>
<feature type="chain" id="PRO_5012157907" description="Antimicrobial protein" evidence="1">
    <location>
        <begin position="25"/>
        <end position="94"/>
    </location>
</feature>